<evidence type="ECO:0000256" key="1">
    <source>
        <dbReference type="SAM" id="Phobius"/>
    </source>
</evidence>
<protein>
    <submittedName>
        <fullName evidence="3">RMD1 family protein</fullName>
    </submittedName>
</protein>
<dbReference type="RefSeq" id="WP_406777916.1">
    <property type="nucleotide sequence ID" value="NZ_JBEWZG010000002.1"/>
</dbReference>
<dbReference type="InterPro" id="IPR003734">
    <property type="entry name" value="DUF155"/>
</dbReference>
<dbReference type="InterPro" id="IPR051624">
    <property type="entry name" value="RMD1/Sad1-interacting"/>
</dbReference>
<accession>A0ABW8SVK5</accession>
<gene>
    <name evidence="3" type="ORF">V7S74_06250</name>
</gene>
<proteinExistence type="predicted"/>
<dbReference type="PANTHER" id="PTHR16255:SF6">
    <property type="entry name" value="PROTEIN RETARDED ROOT GROWTH-LIKE"/>
    <property type="match status" value="1"/>
</dbReference>
<dbReference type="Pfam" id="PF02582">
    <property type="entry name" value="DUF155"/>
    <property type="match status" value="1"/>
</dbReference>
<reference evidence="3 4" key="1">
    <citation type="submission" date="2024-07" db="EMBL/GenBank/DDBJ databases">
        <authorList>
            <person name="Pitt A."/>
            <person name="Hahn M.W."/>
        </authorList>
    </citation>
    <scope>NUCLEOTIDE SEQUENCE [LARGE SCALE GENOMIC DNA]</scope>
    <source>
        <strain evidence="3 4">2-AUSEE-184A6</strain>
    </source>
</reference>
<keyword evidence="1" id="KW-1133">Transmembrane helix</keyword>
<organism evidence="3 4">
    <name type="scientific">Aquirufa novilacunae</name>
    <dbReference type="NCBI Taxonomy" id="3139305"/>
    <lineage>
        <taxon>Bacteria</taxon>
        <taxon>Pseudomonadati</taxon>
        <taxon>Bacteroidota</taxon>
        <taxon>Cytophagia</taxon>
        <taxon>Cytophagales</taxon>
        <taxon>Flectobacillaceae</taxon>
        <taxon>Aquirufa</taxon>
    </lineage>
</organism>
<evidence type="ECO:0000313" key="4">
    <source>
        <dbReference type="Proteomes" id="UP001623559"/>
    </source>
</evidence>
<feature type="transmembrane region" description="Helical" evidence="1">
    <location>
        <begin position="248"/>
        <end position="267"/>
    </location>
</feature>
<evidence type="ECO:0000313" key="3">
    <source>
        <dbReference type="EMBL" id="MFL0206339.1"/>
    </source>
</evidence>
<dbReference type="Proteomes" id="UP001623559">
    <property type="component" value="Unassembled WGS sequence"/>
</dbReference>
<dbReference type="PANTHER" id="PTHR16255">
    <property type="entry name" value="REQUIRED FOR MEIOTIC NUCLEAR DIVISION PROTEIN 1 HOMOLOG"/>
    <property type="match status" value="1"/>
</dbReference>
<keyword evidence="1" id="KW-0812">Transmembrane</keyword>
<feature type="domain" description="DUF155" evidence="2">
    <location>
        <begin position="58"/>
        <end position="223"/>
    </location>
</feature>
<evidence type="ECO:0000259" key="2">
    <source>
        <dbReference type="Pfam" id="PF02582"/>
    </source>
</evidence>
<comment type="caution">
    <text evidence="3">The sequence shown here is derived from an EMBL/GenBank/DDBJ whole genome shotgun (WGS) entry which is preliminary data.</text>
</comment>
<sequence length="272" mass="32143">MNYYPKIQFINAHFMKVKSYQLADYIDIKRLRLVSLGEVIHADNDELFFQIRENTYLYVLRYGVVSHLNLSEEEFEEIKLQIQATCRNRVETNIYEEHLIETGGIENKISHNKIQIKNANSDVIRMVMLYISQSVTLDYYAELTTQLLEDTNQHTQILERKGKLSITGTNLKKYIGKTLLLKNLIAQNLYIFDSPEETWDNERLDKLHIELKRHLDLQDRARSVSEELSIVKENLELFKDILQYRNSIFLEWVVIILIAVEVVNFLVEKFVP</sequence>
<name>A0ABW8SVK5_9BACT</name>
<keyword evidence="1" id="KW-0472">Membrane</keyword>
<dbReference type="EMBL" id="JBEWZG010000002">
    <property type="protein sequence ID" value="MFL0206339.1"/>
    <property type="molecule type" value="Genomic_DNA"/>
</dbReference>